<evidence type="ECO:0000256" key="5">
    <source>
        <dbReference type="SAM" id="Phobius"/>
    </source>
</evidence>
<feature type="transmembrane region" description="Helical" evidence="5">
    <location>
        <begin position="189"/>
        <end position="210"/>
    </location>
</feature>
<dbReference type="Proteomes" id="UP000887013">
    <property type="component" value="Unassembled WGS sequence"/>
</dbReference>
<feature type="transmembrane region" description="Helical" evidence="5">
    <location>
        <begin position="216"/>
        <end position="239"/>
    </location>
</feature>
<feature type="transmembrane region" description="Helical" evidence="5">
    <location>
        <begin position="278"/>
        <end position="302"/>
    </location>
</feature>
<feature type="transmembrane region" description="Helical" evidence="5">
    <location>
        <begin position="119"/>
        <end position="142"/>
    </location>
</feature>
<keyword evidence="3 5" id="KW-0472">Membrane</keyword>
<name>A0A8X6QMS3_NEPPI</name>
<evidence type="ECO:0000256" key="1">
    <source>
        <dbReference type="ARBA" id="ARBA00022692"/>
    </source>
</evidence>
<accession>A0A8X6QMS3</accession>
<feature type="region of interest" description="Disordered" evidence="4">
    <location>
        <begin position="359"/>
        <end position="420"/>
    </location>
</feature>
<dbReference type="PANTHER" id="PTHR23121">
    <property type="entry name" value="SODIUM-DEPENDENT GLUCOSE TRANSPORTER 1"/>
    <property type="match status" value="1"/>
</dbReference>
<keyword evidence="7" id="KW-1185">Reference proteome</keyword>
<sequence>MCLSVLDVGLNTYLLYIWKGDCQLYFQTIHLIYGIGAIIGPALTRSLIEDIQAVKYANISKAEDQIDFGHMPDIMFAYMALAGMTGIVTIFWMLIVFCPSSCYKSSRKIIYDYREPPKYFFLFALSTTLILCFISGCIDLGYHHMLATFAFKKYGLSTVQSADLTLAFWSCYTIGSFLAVFLSMKFHPFCMILCNLVAEALAAVTLILLASKKRTLLFAGNSLLGLGASSLFPCTVLWFHSYVKVTYKIMGVFLLSYSLAEMVIPEILGILLRKDFAALPYFVLTVSISYFIVLILQCMWFFPTGEHYVTDYMDNVKHSRYRVCPIFIHLRMSTRDSQTTVRKELEDIFEPRFKVSRAEIDDDPNKAPSVRKKEDKKSSVKKDSTEKELSDPKSSRKATKKEENDEDANGRSSKRKRKGN</sequence>
<reference evidence="6" key="1">
    <citation type="submission" date="2020-08" db="EMBL/GenBank/DDBJ databases">
        <title>Multicomponent nature underlies the extraordinary mechanical properties of spider dragline silk.</title>
        <authorList>
            <person name="Kono N."/>
            <person name="Nakamura H."/>
            <person name="Mori M."/>
            <person name="Yoshida Y."/>
            <person name="Ohtoshi R."/>
            <person name="Malay A.D."/>
            <person name="Moran D.A.P."/>
            <person name="Tomita M."/>
            <person name="Numata K."/>
            <person name="Arakawa K."/>
        </authorList>
    </citation>
    <scope>NUCLEOTIDE SEQUENCE</scope>
</reference>
<evidence type="ECO:0000256" key="2">
    <source>
        <dbReference type="ARBA" id="ARBA00022989"/>
    </source>
</evidence>
<feature type="transmembrane region" description="Helical" evidence="5">
    <location>
        <begin position="75"/>
        <end position="98"/>
    </location>
</feature>
<dbReference type="InterPro" id="IPR036259">
    <property type="entry name" value="MFS_trans_sf"/>
</dbReference>
<dbReference type="AlphaFoldDB" id="A0A8X6QMS3"/>
<dbReference type="Gene3D" id="1.20.1250.20">
    <property type="entry name" value="MFS general substrate transporter like domains"/>
    <property type="match status" value="1"/>
</dbReference>
<evidence type="ECO:0000313" key="7">
    <source>
        <dbReference type="Proteomes" id="UP000887013"/>
    </source>
</evidence>
<dbReference type="EMBL" id="BMAW01082015">
    <property type="protein sequence ID" value="GFU27218.1"/>
    <property type="molecule type" value="Genomic_DNA"/>
</dbReference>
<keyword evidence="1 5" id="KW-0812">Transmembrane</keyword>
<feature type="transmembrane region" description="Helical" evidence="5">
    <location>
        <begin position="251"/>
        <end position="272"/>
    </location>
</feature>
<keyword evidence="2 5" id="KW-1133">Transmembrane helix</keyword>
<gene>
    <name evidence="6" type="ORF">NPIL_59001</name>
</gene>
<evidence type="ECO:0000256" key="4">
    <source>
        <dbReference type="SAM" id="MobiDB-lite"/>
    </source>
</evidence>
<evidence type="ECO:0000313" key="6">
    <source>
        <dbReference type="EMBL" id="GFU27218.1"/>
    </source>
</evidence>
<dbReference type="PANTHER" id="PTHR23121:SF10">
    <property type="entry name" value="MAJOR FACILITATOR SUPERFAMILY DOMAIN-CONTAINING PROTEIN 4A"/>
    <property type="match status" value="1"/>
</dbReference>
<dbReference type="OrthoDB" id="546893at2759"/>
<dbReference type="SUPFAM" id="SSF103473">
    <property type="entry name" value="MFS general substrate transporter"/>
    <property type="match status" value="1"/>
</dbReference>
<organism evidence="6 7">
    <name type="scientific">Nephila pilipes</name>
    <name type="common">Giant wood spider</name>
    <name type="synonym">Nephila maculata</name>
    <dbReference type="NCBI Taxonomy" id="299642"/>
    <lineage>
        <taxon>Eukaryota</taxon>
        <taxon>Metazoa</taxon>
        <taxon>Ecdysozoa</taxon>
        <taxon>Arthropoda</taxon>
        <taxon>Chelicerata</taxon>
        <taxon>Arachnida</taxon>
        <taxon>Araneae</taxon>
        <taxon>Araneomorphae</taxon>
        <taxon>Entelegynae</taxon>
        <taxon>Araneoidea</taxon>
        <taxon>Nephilidae</taxon>
        <taxon>Nephila</taxon>
    </lineage>
</organism>
<protein>
    <submittedName>
        <fullName evidence="6">Uncharacterized protein</fullName>
    </submittedName>
</protein>
<evidence type="ECO:0000256" key="3">
    <source>
        <dbReference type="ARBA" id="ARBA00023136"/>
    </source>
</evidence>
<feature type="compositionally biased region" description="Basic and acidic residues" evidence="4">
    <location>
        <begin position="359"/>
        <end position="394"/>
    </location>
</feature>
<proteinExistence type="predicted"/>
<feature type="transmembrane region" description="Helical" evidence="5">
    <location>
        <begin position="162"/>
        <end position="182"/>
    </location>
</feature>
<comment type="caution">
    <text evidence="6">The sequence shown here is derived from an EMBL/GenBank/DDBJ whole genome shotgun (WGS) entry which is preliminary data.</text>
</comment>